<sequence length="92" mass="9584">MRRILMIMLLCLTPGLALAQSAPSITITPPRIETNDGMTLKQLAVVVTTVAVGALAGQWVIGSAVGTWIGAAAGGIGGLWVYDEYGDEIEDL</sequence>
<feature type="signal peptide" evidence="1">
    <location>
        <begin position="1"/>
        <end position="19"/>
    </location>
</feature>
<feature type="chain" id="PRO_5018217386" description="Outer membrane protein with glycine zipper" evidence="1">
    <location>
        <begin position="20"/>
        <end position="92"/>
    </location>
</feature>
<dbReference type="Proteomes" id="UP000278222">
    <property type="component" value="Unassembled WGS sequence"/>
</dbReference>
<gene>
    <name evidence="2" type="ORF">EDC65_5357</name>
</gene>
<reference evidence="2 3" key="1">
    <citation type="submission" date="2018-11" db="EMBL/GenBank/DDBJ databases">
        <title>Genomic Encyclopedia of Type Strains, Phase IV (KMG-IV): sequencing the most valuable type-strain genomes for metagenomic binning, comparative biology and taxonomic classification.</title>
        <authorList>
            <person name="Goeker M."/>
        </authorList>
    </citation>
    <scope>NUCLEOTIDE SEQUENCE [LARGE SCALE GENOMIC DNA]</scope>
    <source>
        <strain evidence="2 3">DSM 5900</strain>
    </source>
</reference>
<dbReference type="EMBL" id="RJKX01000019">
    <property type="protein sequence ID" value="ROP81022.1"/>
    <property type="molecule type" value="Genomic_DNA"/>
</dbReference>
<proteinExistence type="predicted"/>
<keyword evidence="3" id="KW-1185">Reference proteome</keyword>
<accession>A0A3N1KP28</accession>
<evidence type="ECO:0000313" key="3">
    <source>
        <dbReference type="Proteomes" id="UP000278222"/>
    </source>
</evidence>
<dbReference type="RefSeq" id="WP_123695480.1">
    <property type="nucleotide sequence ID" value="NZ_AP019700.1"/>
</dbReference>
<evidence type="ECO:0000313" key="2">
    <source>
        <dbReference type="EMBL" id="ROP81022.1"/>
    </source>
</evidence>
<protein>
    <recommendedName>
        <fullName evidence="4">Outer membrane protein with glycine zipper</fullName>
    </recommendedName>
</protein>
<keyword evidence="1" id="KW-0732">Signal</keyword>
<evidence type="ECO:0000256" key="1">
    <source>
        <dbReference type="SAM" id="SignalP"/>
    </source>
</evidence>
<dbReference type="AlphaFoldDB" id="A0A3N1KP28"/>
<organism evidence="2 3">
    <name type="scientific">Stella humosa</name>
    <dbReference type="NCBI Taxonomy" id="94"/>
    <lineage>
        <taxon>Bacteria</taxon>
        <taxon>Pseudomonadati</taxon>
        <taxon>Pseudomonadota</taxon>
        <taxon>Alphaproteobacteria</taxon>
        <taxon>Rhodospirillales</taxon>
        <taxon>Stellaceae</taxon>
        <taxon>Stella</taxon>
    </lineage>
</organism>
<evidence type="ECO:0008006" key="4">
    <source>
        <dbReference type="Google" id="ProtNLM"/>
    </source>
</evidence>
<comment type="caution">
    <text evidence="2">The sequence shown here is derived from an EMBL/GenBank/DDBJ whole genome shotgun (WGS) entry which is preliminary data.</text>
</comment>
<name>A0A3N1KP28_9PROT</name>